<evidence type="ECO:0000256" key="5">
    <source>
        <dbReference type="ARBA" id="ARBA00022989"/>
    </source>
</evidence>
<evidence type="ECO:0000256" key="8">
    <source>
        <dbReference type="ARBA" id="ARBA00023136"/>
    </source>
</evidence>
<evidence type="ECO:0000256" key="12">
    <source>
        <dbReference type="SAM" id="MobiDB-lite"/>
    </source>
</evidence>
<keyword evidence="4 11" id="KW-0812">Transmembrane</keyword>
<comment type="subcellular location">
    <subcellularLocation>
        <location evidence="1">Membrane</location>
        <topology evidence="1">Multi-pass membrane protein</topology>
    </subcellularLocation>
</comment>
<reference evidence="14" key="1">
    <citation type="submission" date="2023-01" db="EMBL/GenBank/DDBJ databases">
        <title>Genome assembly of the deep-sea coral Lophelia pertusa.</title>
        <authorList>
            <person name="Herrera S."/>
            <person name="Cordes E."/>
        </authorList>
    </citation>
    <scope>NUCLEOTIDE SEQUENCE</scope>
    <source>
        <strain evidence="14">USNM1676648</strain>
        <tissue evidence="14">Polyp</tissue>
    </source>
</reference>
<evidence type="ECO:0000256" key="10">
    <source>
        <dbReference type="ARBA" id="ARBA00023303"/>
    </source>
</evidence>
<evidence type="ECO:0000313" key="15">
    <source>
        <dbReference type="Proteomes" id="UP001163046"/>
    </source>
</evidence>
<name>A0A9X0CIW3_9CNID</name>
<keyword evidence="6" id="KW-0915">Sodium</keyword>
<evidence type="ECO:0000256" key="11">
    <source>
        <dbReference type="RuleBase" id="RU000679"/>
    </source>
</evidence>
<comment type="caution">
    <text evidence="14">The sequence shown here is derived from an EMBL/GenBank/DDBJ whole genome shotgun (WGS) entry which is preliminary data.</text>
</comment>
<keyword evidence="15" id="KW-1185">Reference proteome</keyword>
<evidence type="ECO:0000256" key="13">
    <source>
        <dbReference type="SAM" id="Phobius"/>
    </source>
</evidence>
<evidence type="ECO:0000256" key="2">
    <source>
        <dbReference type="ARBA" id="ARBA00022448"/>
    </source>
</evidence>
<comment type="similarity">
    <text evidence="11">Belongs to the amiloride-sensitive sodium channel (TC 1.A.6) family.</text>
</comment>
<dbReference type="PANTHER" id="PTHR11690">
    <property type="entry name" value="AMILORIDE-SENSITIVE SODIUM CHANNEL-RELATED"/>
    <property type="match status" value="1"/>
</dbReference>
<evidence type="ECO:0000256" key="4">
    <source>
        <dbReference type="ARBA" id="ARBA00022692"/>
    </source>
</evidence>
<evidence type="ECO:0000256" key="3">
    <source>
        <dbReference type="ARBA" id="ARBA00022461"/>
    </source>
</evidence>
<evidence type="ECO:0000313" key="14">
    <source>
        <dbReference type="EMBL" id="KAJ7340358.1"/>
    </source>
</evidence>
<keyword evidence="8 13" id="KW-0472">Membrane</keyword>
<feature type="region of interest" description="Disordered" evidence="12">
    <location>
        <begin position="41"/>
        <end position="65"/>
    </location>
</feature>
<keyword evidence="10 11" id="KW-0407">Ion channel</keyword>
<evidence type="ECO:0000256" key="6">
    <source>
        <dbReference type="ARBA" id="ARBA00023053"/>
    </source>
</evidence>
<keyword evidence="5 13" id="KW-1133">Transmembrane helix</keyword>
<evidence type="ECO:0000256" key="7">
    <source>
        <dbReference type="ARBA" id="ARBA00023065"/>
    </source>
</evidence>
<dbReference type="InterPro" id="IPR001873">
    <property type="entry name" value="ENaC"/>
</dbReference>
<evidence type="ECO:0000256" key="1">
    <source>
        <dbReference type="ARBA" id="ARBA00004141"/>
    </source>
</evidence>
<dbReference type="GO" id="GO:0015280">
    <property type="term" value="F:ligand-gated sodium channel activity"/>
    <property type="evidence" value="ECO:0007669"/>
    <property type="project" value="TreeGrafter"/>
</dbReference>
<keyword evidence="7 11" id="KW-0406">Ion transport</keyword>
<gene>
    <name evidence="14" type="ORF">OS493_003102</name>
</gene>
<keyword evidence="2 11" id="KW-0813">Transport</keyword>
<dbReference type="Pfam" id="PF00858">
    <property type="entry name" value="ASC"/>
    <property type="match status" value="1"/>
</dbReference>
<protein>
    <submittedName>
        <fullName evidence="14">Uncharacterized protein</fullName>
    </submittedName>
</protein>
<feature type="compositionally biased region" description="Basic and acidic residues" evidence="12">
    <location>
        <begin position="49"/>
        <end position="61"/>
    </location>
</feature>
<proteinExistence type="inferred from homology"/>
<dbReference type="OrthoDB" id="6502088at2759"/>
<dbReference type="GO" id="GO:0005886">
    <property type="term" value="C:plasma membrane"/>
    <property type="evidence" value="ECO:0007669"/>
    <property type="project" value="TreeGrafter"/>
</dbReference>
<sequence length="154" mass="17952">MVKQTLALILVFSDVILKNYSLRDPDDLYFENNMTRSKVELNPVKATKPSRENDAEDEGRSDQNGALPTTYETWFSFVGNTSLHGIRYVFWRLPLWARIGWFVILLAFTAYFLFTAYMSFGKFFNRPINTVITQKYVNRLEFPAVSICPQNSRQ</sequence>
<dbReference type="Proteomes" id="UP001163046">
    <property type="component" value="Unassembled WGS sequence"/>
</dbReference>
<dbReference type="EMBL" id="MU827778">
    <property type="protein sequence ID" value="KAJ7340358.1"/>
    <property type="molecule type" value="Genomic_DNA"/>
</dbReference>
<keyword evidence="3 11" id="KW-0894">Sodium channel</keyword>
<evidence type="ECO:0000256" key="9">
    <source>
        <dbReference type="ARBA" id="ARBA00023201"/>
    </source>
</evidence>
<dbReference type="AlphaFoldDB" id="A0A9X0CIW3"/>
<keyword evidence="9 11" id="KW-0739">Sodium transport</keyword>
<organism evidence="14 15">
    <name type="scientific">Desmophyllum pertusum</name>
    <dbReference type="NCBI Taxonomy" id="174260"/>
    <lineage>
        <taxon>Eukaryota</taxon>
        <taxon>Metazoa</taxon>
        <taxon>Cnidaria</taxon>
        <taxon>Anthozoa</taxon>
        <taxon>Hexacorallia</taxon>
        <taxon>Scleractinia</taxon>
        <taxon>Caryophylliina</taxon>
        <taxon>Caryophylliidae</taxon>
        <taxon>Desmophyllum</taxon>
    </lineage>
</organism>
<accession>A0A9X0CIW3</accession>
<feature type="transmembrane region" description="Helical" evidence="13">
    <location>
        <begin position="99"/>
        <end position="120"/>
    </location>
</feature>